<dbReference type="AlphaFoldDB" id="A0AAQ3WW22"/>
<sequence>MDKAPGPDGLTRRFYKSCWNTIRRDVLSALAAIHGGLVFKFQLLNSAFITLIPKDAVSSVLANRLAPLLAKLVSNNQIAFVRGRNIHDNFLLVQQLARTLHRSKESHILLKLDSSKAFDTVSWPFLCEVLRHLGFGRRWCNLICLLLSTSTT</sequence>
<evidence type="ECO:0000313" key="3">
    <source>
        <dbReference type="Proteomes" id="UP001341281"/>
    </source>
</evidence>
<evidence type="ECO:0000259" key="1">
    <source>
        <dbReference type="Pfam" id="PF00078"/>
    </source>
</evidence>
<accession>A0AAQ3WW22</accession>
<gene>
    <name evidence="2" type="ORF">U9M48_023807</name>
</gene>
<dbReference type="InterPro" id="IPR043502">
    <property type="entry name" value="DNA/RNA_pol_sf"/>
</dbReference>
<keyword evidence="3" id="KW-1185">Reference proteome</keyword>
<feature type="domain" description="Reverse transcriptase" evidence="1">
    <location>
        <begin position="57"/>
        <end position="141"/>
    </location>
</feature>
<dbReference type="InterPro" id="IPR000477">
    <property type="entry name" value="RT_dom"/>
</dbReference>
<dbReference type="PANTHER" id="PTHR19446">
    <property type="entry name" value="REVERSE TRANSCRIPTASES"/>
    <property type="match status" value="1"/>
</dbReference>
<name>A0AAQ3WW22_PASNO</name>
<reference evidence="2 3" key="1">
    <citation type="submission" date="2024-02" db="EMBL/GenBank/DDBJ databases">
        <title>High-quality chromosome-scale genome assembly of Pensacola bahiagrass (Paspalum notatum Flugge var. saurae).</title>
        <authorList>
            <person name="Vega J.M."/>
            <person name="Podio M."/>
            <person name="Orjuela J."/>
            <person name="Siena L.A."/>
            <person name="Pessino S.C."/>
            <person name="Combes M.C."/>
            <person name="Mariac C."/>
            <person name="Albertini E."/>
            <person name="Pupilli F."/>
            <person name="Ortiz J.P.A."/>
            <person name="Leblanc O."/>
        </authorList>
    </citation>
    <scope>NUCLEOTIDE SEQUENCE [LARGE SCALE GENOMIC DNA]</scope>
    <source>
        <strain evidence="2">R1</strain>
        <tissue evidence="2">Leaf</tissue>
    </source>
</reference>
<evidence type="ECO:0000313" key="2">
    <source>
        <dbReference type="EMBL" id="WVZ75775.1"/>
    </source>
</evidence>
<dbReference type="EMBL" id="CP144749">
    <property type="protein sequence ID" value="WVZ75775.1"/>
    <property type="molecule type" value="Genomic_DNA"/>
</dbReference>
<protein>
    <recommendedName>
        <fullName evidence="1">Reverse transcriptase domain-containing protein</fullName>
    </recommendedName>
</protein>
<dbReference type="SUPFAM" id="SSF56672">
    <property type="entry name" value="DNA/RNA polymerases"/>
    <property type="match status" value="1"/>
</dbReference>
<proteinExistence type="predicted"/>
<organism evidence="2 3">
    <name type="scientific">Paspalum notatum var. saurae</name>
    <dbReference type="NCBI Taxonomy" id="547442"/>
    <lineage>
        <taxon>Eukaryota</taxon>
        <taxon>Viridiplantae</taxon>
        <taxon>Streptophyta</taxon>
        <taxon>Embryophyta</taxon>
        <taxon>Tracheophyta</taxon>
        <taxon>Spermatophyta</taxon>
        <taxon>Magnoliopsida</taxon>
        <taxon>Liliopsida</taxon>
        <taxon>Poales</taxon>
        <taxon>Poaceae</taxon>
        <taxon>PACMAD clade</taxon>
        <taxon>Panicoideae</taxon>
        <taxon>Andropogonodae</taxon>
        <taxon>Paspaleae</taxon>
        <taxon>Paspalinae</taxon>
        <taxon>Paspalum</taxon>
    </lineage>
</organism>
<dbReference type="Proteomes" id="UP001341281">
    <property type="component" value="Chromosome 05"/>
</dbReference>
<dbReference type="Pfam" id="PF00078">
    <property type="entry name" value="RVT_1"/>
    <property type="match status" value="1"/>
</dbReference>